<dbReference type="Proteomes" id="UP001265550">
    <property type="component" value="Unassembled WGS sequence"/>
</dbReference>
<reference evidence="1 2" key="1">
    <citation type="submission" date="2023-07" db="EMBL/GenBank/DDBJ databases">
        <title>Sorghum-associated microbial communities from plants grown in Nebraska, USA.</title>
        <authorList>
            <person name="Schachtman D."/>
        </authorList>
    </citation>
    <scope>NUCLEOTIDE SEQUENCE [LARGE SCALE GENOMIC DNA]</scope>
    <source>
        <strain evidence="1 2">BE240</strain>
    </source>
</reference>
<evidence type="ECO:0000313" key="1">
    <source>
        <dbReference type="EMBL" id="MDR7095522.1"/>
    </source>
</evidence>
<accession>A0ABU1VDG1</accession>
<sequence length="37" mass="4465">MRFIGIVFVVFALVMFPFFTYQAFADFLRIDWAELSR</sequence>
<dbReference type="EMBL" id="JAVDWE010000009">
    <property type="protein sequence ID" value="MDR7095522.1"/>
    <property type="molecule type" value="Genomic_DNA"/>
</dbReference>
<name>A0ABU1VDG1_9BURK</name>
<keyword evidence="2" id="KW-1185">Reference proteome</keyword>
<gene>
    <name evidence="1" type="ORF">J2X09_003273</name>
</gene>
<protein>
    <submittedName>
        <fullName evidence="1">Uncharacterized protein</fullName>
    </submittedName>
</protein>
<proteinExistence type="predicted"/>
<organism evidence="1 2">
    <name type="scientific">Hydrogenophaga laconesensis</name>
    <dbReference type="NCBI Taxonomy" id="1805971"/>
    <lineage>
        <taxon>Bacteria</taxon>
        <taxon>Pseudomonadati</taxon>
        <taxon>Pseudomonadota</taxon>
        <taxon>Betaproteobacteria</taxon>
        <taxon>Burkholderiales</taxon>
        <taxon>Comamonadaceae</taxon>
        <taxon>Hydrogenophaga</taxon>
    </lineage>
</organism>
<comment type="caution">
    <text evidence="1">The sequence shown here is derived from an EMBL/GenBank/DDBJ whole genome shotgun (WGS) entry which is preliminary data.</text>
</comment>
<evidence type="ECO:0000313" key="2">
    <source>
        <dbReference type="Proteomes" id="UP001265550"/>
    </source>
</evidence>